<dbReference type="Pfam" id="PF00561">
    <property type="entry name" value="Abhydrolase_1"/>
    <property type="match status" value="1"/>
</dbReference>
<proteinExistence type="predicted"/>
<dbReference type="Proteomes" id="UP000276980">
    <property type="component" value="Plasmid pIC001B"/>
</dbReference>
<dbReference type="PRINTS" id="PR00111">
    <property type="entry name" value="ABHYDROLASE"/>
</dbReference>
<reference evidence="2 3" key="1">
    <citation type="submission" date="2017-06" db="EMBL/GenBank/DDBJ databases">
        <title>Complete Genome Sequence of the Carbazole-Degrading Bacterium Acinetobacter johnsonii IC001.</title>
        <authorList>
            <person name="Vejarano F."/>
            <person name="Suzuki-Minakuchi C."/>
            <person name="Ohtsubo Y."/>
            <person name="Tsuda M."/>
            <person name="Okada K."/>
            <person name="Nojiri H."/>
        </authorList>
    </citation>
    <scope>NUCLEOTIDE SEQUENCE [LARGE SCALE GENOMIC DNA]</scope>
    <source>
        <strain evidence="2 3">IC001</strain>
        <plasmid evidence="3">pic001b</plasmid>
    </source>
</reference>
<organism evidence="2 3">
    <name type="scientific">Acinetobacter johnsonii</name>
    <dbReference type="NCBI Taxonomy" id="40214"/>
    <lineage>
        <taxon>Bacteria</taxon>
        <taxon>Pseudomonadati</taxon>
        <taxon>Pseudomonadota</taxon>
        <taxon>Gammaproteobacteria</taxon>
        <taxon>Moraxellales</taxon>
        <taxon>Moraxellaceae</taxon>
        <taxon>Acinetobacter</taxon>
    </lineage>
</organism>
<evidence type="ECO:0000313" key="2">
    <source>
        <dbReference type="EMBL" id="AZN65854.1"/>
    </source>
</evidence>
<dbReference type="AlphaFoldDB" id="A0A3Q8XIT2"/>
<dbReference type="EMBL" id="CP022300">
    <property type="protein sequence ID" value="AZN65854.1"/>
    <property type="molecule type" value="Genomic_DNA"/>
</dbReference>
<sequence>MKSIDYSEKYLNADGIETRYLEAGEGSPVILIHGGGAGAESEGNWKGVIPILAENFKVYAVDMIGFGKTAKPKIEYSQQIRTKHLVSFIKALGLEGKVSLVGNSMGGATALGVCVERPELVKNLVLMGSAGLVVELHEDLKPIVNYDFTETGMYKLVEALTNDDFQIDPKMVKKRVEYALDAETREAYASTMTWIKQQGGLFYPDEYIKKVKVPTLVVQGKEDKVVPITTAYKFLDLIEDSWGYIIPKCGHWAMIEHPTDFANATELFLKLRT</sequence>
<dbReference type="Gene3D" id="3.40.50.1820">
    <property type="entry name" value="alpha/beta hydrolase"/>
    <property type="match status" value="1"/>
</dbReference>
<keyword evidence="2" id="KW-0614">Plasmid</keyword>
<evidence type="ECO:0000313" key="3">
    <source>
        <dbReference type="Proteomes" id="UP000276980"/>
    </source>
</evidence>
<dbReference type="GO" id="GO:0016787">
    <property type="term" value="F:hydrolase activity"/>
    <property type="evidence" value="ECO:0007669"/>
    <property type="project" value="UniProtKB-KW"/>
</dbReference>
<dbReference type="InterPro" id="IPR000073">
    <property type="entry name" value="AB_hydrolase_1"/>
</dbReference>
<gene>
    <name evidence="2" type="ORF">CFH90_18250</name>
</gene>
<dbReference type="SUPFAM" id="SSF53474">
    <property type="entry name" value="alpha/beta-Hydrolases"/>
    <property type="match status" value="1"/>
</dbReference>
<geneLocation type="plasmid" evidence="3">
    <name>pic001b</name>
</geneLocation>
<protein>
    <submittedName>
        <fullName evidence="2">Alpha/beta hydrolase</fullName>
    </submittedName>
</protein>
<dbReference type="RefSeq" id="WP_126039555.1">
    <property type="nucleotide sequence ID" value="NZ_CP022300.1"/>
</dbReference>
<feature type="domain" description="AB hydrolase-1" evidence="1">
    <location>
        <begin position="28"/>
        <end position="258"/>
    </location>
</feature>
<keyword evidence="2" id="KW-0378">Hydrolase</keyword>
<accession>A0A3Q8XIT2</accession>
<name>A0A3Q8XIT2_ACIJO</name>
<dbReference type="PANTHER" id="PTHR46438">
    <property type="entry name" value="ALPHA/BETA-HYDROLASES SUPERFAMILY PROTEIN"/>
    <property type="match status" value="1"/>
</dbReference>
<evidence type="ECO:0000259" key="1">
    <source>
        <dbReference type="Pfam" id="PF00561"/>
    </source>
</evidence>
<dbReference type="InterPro" id="IPR029058">
    <property type="entry name" value="AB_hydrolase_fold"/>
</dbReference>
<dbReference type="PANTHER" id="PTHR46438:SF11">
    <property type="entry name" value="LIPASE-RELATED"/>
    <property type="match status" value="1"/>
</dbReference>